<evidence type="ECO:0000256" key="1">
    <source>
        <dbReference type="ARBA" id="ARBA00004496"/>
    </source>
</evidence>
<dbReference type="InterPro" id="IPR019734">
    <property type="entry name" value="TPR_rpt"/>
</dbReference>
<keyword evidence="3" id="KW-0677">Repeat</keyword>
<evidence type="ECO:0000256" key="4">
    <source>
        <dbReference type="ARBA" id="ARBA00022803"/>
    </source>
</evidence>
<dbReference type="GO" id="GO:0004674">
    <property type="term" value="F:protein serine/threonine kinase activity"/>
    <property type="evidence" value="ECO:0007669"/>
    <property type="project" value="UniProtKB-KW"/>
</dbReference>
<comment type="caution">
    <text evidence="9">The sequence shown here is derived from an EMBL/GenBank/DDBJ whole genome shotgun (WGS) entry which is preliminary data.</text>
</comment>
<dbReference type="InterPro" id="IPR051476">
    <property type="entry name" value="Bac_ResReg_Asp_Phosphatase"/>
</dbReference>
<proteinExistence type="inferred from homology"/>
<comment type="similarity">
    <text evidence="5">Belongs to the Rap family.</text>
</comment>
<dbReference type="eggNOG" id="COG0457">
    <property type="taxonomic scope" value="Bacteria"/>
</dbReference>
<dbReference type="Pfam" id="PF13181">
    <property type="entry name" value="TPR_8"/>
    <property type="match status" value="1"/>
</dbReference>
<gene>
    <name evidence="9" type="ORF">M23134_03612</name>
</gene>
<evidence type="ECO:0000256" key="6">
    <source>
        <dbReference type="PROSITE-ProRule" id="PRU00339"/>
    </source>
</evidence>
<protein>
    <submittedName>
        <fullName evidence="9">Serine/threonine protein kinases, putative</fullName>
    </submittedName>
</protein>
<dbReference type="RefSeq" id="WP_004156544.1">
    <property type="nucleotide sequence ID" value="NZ_AAWS01000028.1"/>
</dbReference>
<evidence type="ECO:0000256" key="5">
    <source>
        <dbReference type="ARBA" id="ARBA00038253"/>
    </source>
</evidence>
<feature type="repeat" description="TPR" evidence="6">
    <location>
        <begin position="281"/>
        <end position="314"/>
    </location>
</feature>
<evidence type="ECO:0000256" key="3">
    <source>
        <dbReference type="ARBA" id="ARBA00022737"/>
    </source>
</evidence>
<feature type="transmembrane region" description="Helical" evidence="7">
    <location>
        <begin position="443"/>
        <end position="462"/>
    </location>
</feature>
<evidence type="ECO:0000259" key="8">
    <source>
        <dbReference type="Pfam" id="PF07228"/>
    </source>
</evidence>
<dbReference type="EMBL" id="AAWS01000028">
    <property type="protein sequence ID" value="EAY26960.1"/>
    <property type="molecule type" value="Genomic_DNA"/>
</dbReference>
<evidence type="ECO:0000313" key="9">
    <source>
        <dbReference type="EMBL" id="EAY26960.1"/>
    </source>
</evidence>
<dbReference type="PANTHER" id="PTHR46630:SF1">
    <property type="entry name" value="TETRATRICOPEPTIDE REPEAT PROTEIN 29"/>
    <property type="match status" value="1"/>
</dbReference>
<reference evidence="9 10" key="1">
    <citation type="submission" date="2007-01" db="EMBL/GenBank/DDBJ databases">
        <authorList>
            <person name="Haygood M."/>
            <person name="Podell S."/>
            <person name="Anderson C."/>
            <person name="Hopkinson B."/>
            <person name="Roe K."/>
            <person name="Barbeau K."/>
            <person name="Gaasterland T."/>
            <person name="Ferriera S."/>
            <person name="Johnson J."/>
            <person name="Kravitz S."/>
            <person name="Beeson K."/>
            <person name="Sutton G."/>
            <person name="Rogers Y.-H."/>
            <person name="Friedman R."/>
            <person name="Frazier M."/>
            <person name="Venter J.C."/>
        </authorList>
    </citation>
    <scope>NUCLEOTIDE SEQUENCE [LARGE SCALE GENOMIC DNA]</scope>
    <source>
        <strain evidence="9 10">ATCC 23134</strain>
    </source>
</reference>
<evidence type="ECO:0000256" key="7">
    <source>
        <dbReference type="SAM" id="Phobius"/>
    </source>
</evidence>
<feature type="repeat" description="TPR" evidence="6">
    <location>
        <begin position="122"/>
        <end position="155"/>
    </location>
</feature>
<dbReference type="AlphaFoldDB" id="A1ZRQ5"/>
<dbReference type="Proteomes" id="UP000004095">
    <property type="component" value="Unassembled WGS sequence"/>
</dbReference>
<dbReference type="SMART" id="SM00671">
    <property type="entry name" value="SEL1"/>
    <property type="match status" value="4"/>
</dbReference>
<comment type="subcellular location">
    <subcellularLocation>
        <location evidence="1">Cytoplasm</location>
    </subcellularLocation>
</comment>
<dbReference type="GO" id="GO:0005737">
    <property type="term" value="C:cytoplasm"/>
    <property type="evidence" value="ECO:0007669"/>
    <property type="project" value="UniProtKB-SubCell"/>
</dbReference>
<keyword evidence="9" id="KW-0723">Serine/threonine-protein kinase</keyword>
<dbReference type="SUPFAM" id="SSF48452">
    <property type="entry name" value="TPR-like"/>
    <property type="match status" value="2"/>
</dbReference>
<feature type="repeat" description="TPR" evidence="6">
    <location>
        <begin position="241"/>
        <end position="274"/>
    </location>
</feature>
<dbReference type="Gene3D" id="3.60.40.10">
    <property type="entry name" value="PPM-type phosphatase domain"/>
    <property type="match status" value="1"/>
</dbReference>
<feature type="domain" description="PPM-type phosphatase" evidence="8">
    <location>
        <begin position="566"/>
        <end position="766"/>
    </location>
</feature>
<dbReference type="PROSITE" id="PS50005">
    <property type="entry name" value="TPR"/>
    <property type="match status" value="5"/>
</dbReference>
<keyword evidence="2" id="KW-0963">Cytoplasm</keyword>
<dbReference type="eggNOG" id="COG2208">
    <property type="taxonomic scope" value="Bacteria"/>
</dbReference>
<feature type="repeat" description="TPR" evidence="6">
    <location>
        <begin position="202"/>
        <end position="235"/>
    </location>
</feature>
<evidence type="ECO:0000313" key="10">
    <source>
        <dbReference type="Proteomes" id="UP000004095"/>
    </source>
</evidence>
<organism evidence="9 10">
    <name type="scientific">Microscilla marina ATCC 23134</name>
    <dbReference type="NCBI Taxonomy" id="313606"/>
    <lineage>
        <taxon>Bacteria</taxon>
        <taxon>Pseudomonadati</taxon>
        <taxon>Bacteroidota</taxon>
        <taxon>Cytophagia</taxon>
        <taxon>Cytophagales</taxon>
        <taxon>Microscillaceae</taxon>
        <taxon>Microscilla</taxon>
    </lineage>
</organism>
<dbReference type="SMART" id="SM00028">
    <property type="entry name" value="TPR"/>
    <property type="match status" value="7"/>
</dbReference>
<keyword evidence="10" id="KW-1185">Reference proteome</keyword>
<keyword evidence="7" id="KW-1133">Transmembrane helix</keyword>
<dbReference type="InterPro" id="IPR001932">
    <property type="entry name" value="PPM-type_phosphatase-like_dom"/>
</dbReference>
<keyword evidence="4 6" id="KW-0802">TPR repeat</keyword>
<dbReference type="PANTHER" id="PTHR46630">
    <property type="entry name" value="TETRATRICOPEPTIDE REPEAT PROTEIN 29"/>
    <property type="match status" value="1"/>
</dbReference>
<dbReference type="Pfam" id="PF07228">
    <property type="entry name" value="SpoIIE"/>
    <property type="match status" value="1"/>
</dbReference>
<dbReference type="Pfam" id="PF13424">
    <property type="entry name" value="TPR_12"/>
    <property type="match status" value="2"/>
</dbReference>
<dbReference type="OrthoDB" id="1119265at2"/>
<dbReference type="InterPro" id="IPR006597">
    <property type="entry name" value="Sel1-like"/>
</dbReference>
<dbReference type="InterPro" id="IPR036457">
    <property type="entry name" value="PPM-type-like_dom_sf"/>
</dbReference>
<evidence type="ECO:0000256" key="2">
    <source>
        <dbReference type="ARBA" id="ARBA00022490"/>
    </source>
</evidence>
<name>A1ZRQ5_MICM2</name>
<keyword evidence="9" id="KW-0808">Transferase</keyword>
<dbReference type="Gene3D" id="1.25.40.10">
    <property type="entry name" value="Tetratricopeptide repeat domain"/>
    <property type="match status" value="2"/>
</dbReference>
<keyword evidence="7" id="KW-0812">Transmembrane</keyword>
<sequence length="773" mass="87951">MKNLVLYLALFLLPVNWLIAQNQAKIDSLKALLNTHVADTQKVNIYNKLAGLYQRSDSAQVAYYTSLSIPLAKKLHFTQGLSQAYYSLAWVTMVHGHYAVALDLFKQSLGFAQKITDKRGIADAYNGLGIVQMYQSDYTAALAYHKKSLNINIELDDLTGQSYSYNNIGMIYDNQGKYSLAFYYYQKSVAIKRGLGDISGLAVGYNNIGNIYTADNNQRKALKYYKQSLKLFQKNNDKRVAYIYINLGDTYRKQGNFTKSLEYTRKALQYFQKQQNKAYEAEIHKAFGELYVTFNKNTRALEHLNKALTLSKVHQQSELLVAIYTLLGKAYYQQKQYALTIDYLVKGVTLAKATSRWEYLKECALLLAKVYKAEGNYKKASEYQEVGLQATDSVMNTSVQTKLSDFEAFYEYEQEKDSLRLLQKQKQQEYAAHIAAQHANQQISYLGLGLVSILLLSVLFFYRQKQRNNQKLNQANSELHTVNTALLAAKDEVDGVNVTLQEMLETIEKQNDDILDSIVYAQRIQKAVLPLEKRIKEYLPESFVFFKPRDIVSGDFYWFEEVNNKQFIIMADCTGHGVPGAFMTMLGIQALNNIIIQNKIYAPEQILQTLNQTFHTLLNNKGSAMHDGMDVVVSVIDRQAKKMHCAGANSPLIVIEQGKAQEIKGGIHSINGYRRENALVNFVAHTFDISTPTTFYLYSDGFQDQFGGREGKKFMKKRFRELLGSIASQPMVKQRQILRATLSEWMATEALDGMLPYEQVDDILVIGVKVVAN</sequence>
<dbReference type="InterPro" id="IPR011990">
    <property type="entry name" value="TPR-like_helical_dom_sf"/>
</dbReference>
<accession>A1ZRQ5</accession>
<feature type="repeat" description="TPR" evidence="6">
    <location>
        <begin position="162"/>
        <end position="195"/>
    </location>
</feature>
<keyword evidence="9" id="KW-0418">Kinase</keyword>
<keyword evidence="7" id="KW-0472">Membrane</keyword>